<gene>
    <name evidence="1" type="ORF">GK011_21200</name>
</gene>
<accession>A0ABW9RK92</accession>
<organism evidence="1 2">
    <name type="scientific">Erwinia sorbitola</name>
    <dbReference type="NCBI Taxonomy" id="2681984"/>
    <lineage>
        <taxon>Bacteria</taxon>
        <taxon>Pseudomonadati</taxon>
        <taxon>Pseudomonadota</taxon>
        <taxon>Gammaproteobacteria</taxon>
        <taxon>Enterobacterales</taxon>
        <taxon>Erwiniaceae</taxon>
        <taxon>Erwinia</taxon>
    </lineage>
</organism>
<comment type="caution">
    <text evidence="1">The sequence shown here is derived from an EMBL/GenBank/DDBJ whole genome shotgun (WGS) entry which is preliminary data.</text>
</comment>
<sequence>MAVFKLSGQASAILMLHCYYGSGHLLQSEFLHGGERHTLAEYARDRLHRETERTLGALTER</sequence>
<evidence type="ECO:0000313" key="1">
    <source>
        <dbReference type="EMBL" id="MTD29441.1"/>
    </source>
</evidence>
<dbReference type="EMBL" id="WLZX01000022">
    <property type="protein sequence ID" value="MTD29441.1"/>
    <property type="molecule type" value="Genomic_DNA"/>
</dbReference>
<name>A0ABW9RK92_9GAMM</name>
<keyword evidence="2" id="KW-1185">Reference proteome</keyword>
<feature type="non-terminal residue" evidence="1">
    <location>
        <position position="61"/>
    </location>
</feature>
<reference evidence="1 2" key="1">
    <citation type="submission" date="2019-11" db="EMBL/GenBank/DDBJ databases">
        <title>Erwinia sp. nov., isolated from feces of birds in Tibet plateau of China.</title>
        <authorList>
            <person name="Ge Y."/>
        </authorList>
    </citation>
    <scope>NUCLEOTIDE SEQUENCE [LARGE SCALE GENOMIC DNA]</scope>
    <source>
        <strain evidence="1 2">J316</strain>
    </source>
</reference>
<protein>
    <submittedName>
        <fullName evidence="1">Uncharacterized protein</fullName>
    </submittedName>
</protein>
<evidence type="ECO:0000313" key="2">
    <source>
        <dbReference type="Proteomes" id="UP000480164"/>
    </source>
</evidence>
<proteinExistence type="predicted"/>
<dbReference type="Proteomes" id="UP000480164">
    <property type="component" value="Unassembled WGS sequence"/>
</dbReference>